<sequence>MGMNHIATCIPNRHTRIKGIRARLYPANSVSPKAIKAQFREDARQPSIDRFVFTGDLLSEPRIQPYIHDIALTVRYCGKSFTFLVFFKRHKLLPPNQSIQNLQGGHMRGDVLVVACGKRVPIRNLRSGLEDRAADRAIKRLTEALNPIETRRRFPSTISFT</sequence>
<evidence type="ECO:0000313" key="1">
    <source>
        <dbReference type="EMBL" id="GAW04091.1"/>
    </source>
</evidence>
<reference evidence="1 2" key="2">
    <citation type="submission" date="2017-02" db="EMBL/GenBank/DDBJ databases">
        <title>A genome survey and senescence transcriptome analysis in Lentinula edodes.</title>
        <authorList>
            <person name="Sakamoto Y."/>
            <person name="Nakade K."/>
            <person name="Sato S."/>
            <person name="Yoshida Y."/>
            <person name="Miyazaki K."/>
            <person name="Natsume S."/>
            <person name="Konno N."/>
        </authorList>
    </citation>
    <scope>NUCLEOTIDE SEQUENCE [LARGE SCALE GENOMIC DNA]</scope>
    <source>
        <strain evidence="1 2">NBRC 111202</strain>
    </source>
</reference>
<dbReference type="EMBL" id="BDGU01000177">
    <property type="protein sequence ID" value="GAW04091.1"/>
    <property type="molecule type" value="Genomic_DNA"/>
</dbReference>
<name>A0A1Q3EAA6_LENED</name>
<comment type="caution">
    <text evidence="1">The sequence shown here is derived from an EMBL/GenBank/DDBJ whole genome shotgun (WGS) entry which is preliminary data.</text>
</comment>
<evidence type="ECO:0000313" key="2">
    <source>
        <dbReference type="Proteomes" id="UP000188533"/>
    </source>
</evidence>
<gene>
    <name evidence="1" type="ORF">LENED_005857</name>
</gene>
<keyword evidence="2" id="KW-1185">Reference proteome</keyword>
<dbReference type="Proteomes" id="UP000188533">
    <property type="component" value="Unassembled WGS sequence"/>
</dbReference>
<dbReference type="AlphaFoldDB" id="A0A1Q3EAA6"/>
<organism evidence="1 2">
    <name type="scientific">Lentinula edodes</name>
    <name type="common">Shiitake mushroom</name>
    <name type="synonym">Lentinus edodes</name>
    <dbReference type="NCBI Taxonomy" id="5353"/>
    <lineage>
        <taxon>Eukaryota</taxon>
        <taxon>Fungi</taxon>
        <taxon>Dikarya</taxon>
        <taxon>Basidiomycota</taxon>
        <taxon>Agaricomycotina</taxon>
        <taxon>Agaricomycetes</taxon>
        <taxon>Agaricomycetidae</taxon>
        <taxon>Agaricales</taxon>
        <taxon>Marasmiineae</taxon>
        <taxon>Omphalotaceae</taxon>
        <taxon>Lentinula</taxon>
    </lineage>
</organism>
<proteinExistence type="predicted"/>
<accession>A0A1Q3EAA6</accession>
<dbReference type="STRING" id="5353.A0A1Q3EAA6"/>
<reference evidence="1 2" key="1">
    <citation type="submission" date="2016-08" db="EMBL/GenBank/DDBJ databases">
        <authorList>
            <consortium name="Lentinula edodes genome sequencing consortium"/>
            <person name="Sakamoto Y."/>
            <person name="Nakade K."/>
            <person name="Sato S."/>
            <person name="Yoshida Y."/>
            <person name="Miyazaki K."/>
            <person name="Natsume S."/>
            <person name="Konno N."/>
        </authorList>
    </citation>
    <scope>NUCLEOTIDE SEQUENCE [LARGE SCALE GENOMIC DNA]</scope>
    <source>
        <strain evidence="1 2">NBRC 111202</strain>
    </source>
</reference>
<protein>
    <submittedName>
        <fullName evidence="1">Uncharacterized protein</fullName>
    </submittedName>
</protein>